<sequence>MSITLTHPGKGRQVTVPEAVADSYISQGWVAAGSPAPAEQESVPSKSWKVDELKAYAEEHEIDLGDATKKADILSVIEAAGSSEEDADADADDGEADAVSADADGGAEDQG</sequence>
<dbReference type="Proteomes" id="UP001060245">
    <property type="component" value="Chromosome"/>
</dbReference>
<gene>
    <name evidence="1" type="ORF">NMQ05_04280</name>
</gene>
<evidence type="ECO:0000313" key="2">
    <source>
        <dbReference type="Proteomes" id="UP001060245"/>
    </source>
</evidence>
<proteinExistence type="predicted"/>
<dbReference type="EMBL" id="CP101471">
    <property type="protein sequence ID" value="UTT53805.1"/>
    <property type="molecule type" value="Genomic_DNA"/>
</dbReference>
<name>A0ACD4B7M9_MICMQ</name>
<organism evidence="1 2">
    <name type="scientific">Microbacterium maritypicum</name>
    <name type="common">Microbacterium liquefaciens</name>
    <dbReference type="NCBI Taxonomy" id="33918"/>
    <lineage>
        <taxon>Bacteria</taxon>
        <taxon>Bacillati</taxon>
        <taxon>Actinomycetota</taxon>
        <taxon>Actinomycetes</taxon>
        <taxon>Micrococcales</taxon>
        <taxon>Microbacteriaceae</taxon>
        <taxon>Microbacterium</taxon>
    </lineage>
</organism>
<evidence type="ECO:0000313" key="1">
    <source>
        <dbReference type="EMBL" id="UTT53805.1"/>
    </source>
</evidence>
<accession>A0ACD4B7M9</accession>
<reference evidence="1" key="1">
    <citation type="submission" date="2022-07" db="EMBL/GenBank/DDBJ databases">
        <title>Complete genome of DND4.</title>
        <authorList>
            <person name="Cao G."/>
        </authorList>
    </citation>
    <scope>NUCLEOTIDE SEQUENCE</scope>
    <source>
        <strain evidence="1">DND4</strain>
    </source>
</reference>
<keyword evidence="2" id="KW-1185">Reference proteome</keyword>
<protein>
    <submittedName>
        <fullName evidence="1">Uncharacterized protein</fullName>
    </submittedName>
</protein>